<reference evidence="3" key="1">
    <citation type="journal article" date="2018" name="Nat. Plants">
        <title>Whole-genome landscape of Medicago truncatula symbiotic genes.</title>
        <authorList>
            <person name="Pecrix Y."/>
            <person name="Staton S.E."/>
            <person name="Sallet E."/>
            <person name="Lelandais-Briere C."/>
            <person name="Moreau S."/>
            <person name="Carrere S."/>
            <person name="Blein T."/>
            <person name="Jardinaud M.F."/>
            <person name="Latrasse D."/>
            <person name="Zouine M."/>
            <person name="Zahm M."/>
            <person name="Kreplak J."/>
            <person name="Mayjonade B."/>
            <person name="Satge C."/>
            <person name="Perez M."/>
            <person name="Cauet S."/>
            <person name="Marande W."/>
            <person name="Chantry-Darmon C."/>
            <person name="Lopez-Roques C."/>
            <person name="Bouchez O."/>
            <person name="Berard A."/>
            <person name="Debelle F."/>
            <person name="Munos S."/>
            <person name="Bendahmane A."/>
            <person name="Berges H."/>
            <person name="Niebel A."/>
            <person name="Buitink J."/>
            <person name="Frugier F."/>
            <person name="Benhamed M."/>
            <person name="Crespi M."/>
            <person name="Gouzy J."/>
            <person name="Gamas P."/>
        </authorList>
    </citation>
    <scope>NUCLEOTIDE SEQUENCE [LARGE SCALE GENOMIC DNA]</scope>
    <source>
        <strain evidence="3">cv. Jemalong A17</strain>
    </source>
</reference>
<organism evidence="2 3">
    <name type="scientific">Medicago truncatula</name>
    <name type="common">Barrel medic</name>
    <name type="synonym">Medicago tribuloides</name>
    <dbReference type="NCBI Taxonomy" id="3880"/>
    <lineage>
        <taxon>Eukaryota</taxon>
        <taxon>Viridiplantae</taxon>
        <taxon>Streptophyta</taxon>
        <taxon>Embryophyta</taxon>
        <taxon>Tracheophyta</taxon>
        <taxon>Spermatophyta</taxon>
        <taxon>Magnoliopsida</taxon>
        <taxon>eudicotyledons</taxon>
        <taxon>Gunneridae</taxon>
        <taxon>Pentapetalae</taxon>
        <taxon>rosids</taxon>
        <taxon>fabids</taxon>
        <taxon>Fabales</taxon>
        <taxon>Fabaceae</taxon>
        <taxon>Papilionoideae</taxon>
        <taxon>50 kb inversion clade</taxon>
        <taxon>NPAAA clade</taxon>
        <taxon>Hologalegina</taxon>
        <taxon>IRL clade</taxon>
        <taxon>Trifolieae</taxon>
        <taxon>Medicago</taxon>
    </lineage>
</organism>
<gene>
    <name evidence="2" type="ORF">MtrunA17_Chr7g0228061</name>
</gene>
<comment type="caution">
    <text evidence="2">The sequence shown here is derived from an EMBL/GenBank/DDBJ whole genome shotgun (WGS) entry which is preliminary data.</text>
</comment>
<evidence type="ECO:0000313" key="3">
    <source>
        <dbReference type="Proteomes" id="UP000265566"/>
    </source>
</evidence>
<evidence type="ECO:0000313" key="2">
    <source>
        <dbReference type="EMBL" id="RHN45223.1"/>
    </source>
</evidence>
<feature type="region of interest" description="Disordered" evidence="1">
    <location>
        <begin position="1"/>
        <end position="37"/>
    </location>
</feature>
<accession>A0A396GXJ5</accession>
<dbReference type="AlphaFoldDB" id="A0A396GXJ5"/>
<proteinExistence type="predicted"/>
<name>A0A396GXJ5_MEDTR</name>
<dbReference type="EMBL" id="PSQE01000007">
    <property type="protein sequence ID" value="RHN45223.1"/>
    <property type="molecule type" value="Genomic_DNA"/>
</dbReference>
<dbReference type="Gramene" id="rna39457">
    <property type="protein sequence ID" value="RHN45223.1"/>
    <property type="gene ID" value="gene39457"/>
</dbReference>
<sequence length="96" mass="10595">MDTQTGGSIGNPPPPPLRVRRKGGVPTSSSQTATFKPKRKTHKCGVCGAEGHNKKSCQFREEACLNSQLEEMEMIDHVDEDYANDIEDCNIDVDVF</sequence>
<dbReference type="Proteomes" id="UP000265566">
    <property type="component" value="Chromosome 7"/>
</dbReference>
<protein>
    <submittedName>
        <fullName evidence="2">Putative transcription factor interactor and regulator CCHC(Zn) family</fullName>
    </submittedName>
</protein>
<evidence type="ECO:0000256" key="1">
    <source>
        <dbReference type="SAM" id="MobiDB-lite"/>
    </source>
</evidence>